<dbReference type="OrthoDB" id="40134at2759"/>
<evidence type="ECO:0000256" key="4">
    <source>
        <dbReference type="ARBA" id="ARBA00022692"/>
    </source>
</evidence>
<dbReference type="GO" id="GO:0015179">
    <property type="term" value="F:L-amino acid transmembrane transporter activity"/>
    <property type="evidence" value="ECO:0007669"/>
    <property type="project" value="TreeGrafter"/>
</dbReference>
<keyword evidence="7 9" id="KW-0472">Membrane</keyword>
<evidence type="ECO:0000256" key="1">
    <source>
        <dbReference type="ARBA" id="ARBA00004141"/>
    </source>
</evidence>
<dbReference type="AlphaFoldDB" id="A0A0S4ISI1"/>
<dbReference type="VEuPathDB" id="TriTrypDB:BSAL_04910"/>
<keyword evidence="12" id="KW-1185">Reference proteome</keyword>
<dbReference type="Pfam" id="PF01490">
    <property type="entry name" value="Aa_trans"/>
    <property type="match status" value="1"/>
</dbReference>
<dbReference type="GO" id="GO:0016020">
    <property type="term" value="C:membrane"/>
    <property type="evidence" value="ECO:0007669"/>
    <property type="project" value="UniProtKB-SubCell"/>
</dbReference>
<feature type="region of interest" description="Disordered" evidence="8">
    <location>
        <begin position="1"/>
        <end position="30"/>
    </location>
</feature>
<evidence type="ECO:0000256" key="2">
    <source>
        <dbReference type="ARBA" id="ARBA00008066"/>
    </source>
</evidence>
<dbReference type="OMA" id="TFRSFFH"/>
<feature type="transmembrane region" description="Helical" evidence="9">
    <location>
        <begin position="380"/>
        <end position="400"/>
    </location>
</feature>
<feature type="transmembrane region" description="Helical" evidence="9">
    <location>
        <begin position="412"/>
        <end position="435"/>
    </location>
</feature>
<evidence type="ECO:0000313" key="12">
    <source>
        <dbReference type="Proteomes" id="UP000051952"/>
    </source>
</evidence>
<dbReference type="PANTHER" id="PTHR22950">
    <property type="entry name" value="AMINO ACID TRANSPORTER"/>
    <property type="match status" value="1"/>
</dbReference>
<proteinExistence type="inferred from homology"/>
<keyword evidence="3" id="KW-0813">Transport</keyword>
<evidence type="ECO:0000259" key="10">
    <source>
        <dbReference type="Pfam" id="PF01490"/>
    </source>
</evidence>
<evidence type="ECO:0000256" key="9">
    <source>
        <dbReference type="SAM" id="Phobius"/>
    </source>
</evidence>
<feature type="transmembrane region" description="Helical" evidence="9">
    <location>
        <begin position="521"/>
        <end position="541"/>
    </location>
</feature>
<dbReference type="InterPro" id="IPR013057">
    <property type="entry name" value="AA_transpt_TM"/>
</dbReference>
<comment type="similarity">
    <text evidence="2">Belongs to the amino acid/polyamine transporter 2 family.</text>
</comment>
<comment type="subcellular location">
    <subcellularLocation>
        <location evidence="1">Membrane</location>
        <topology evidence="1">Multi-pass membrane protein</topology>
    </subcellularLocation>
</comment>
<evidence type="ECO:0000256" key="7">
    <source>
        <dbReference type="ARBA" id="ARBA00023136"/>
    </source>
</evidence>
<dbReference type="EMBL" id="CYKH01000548">
    <property type="protein sequence ID" value="CUG05888.1"/>
    <property type="molecule type" value="Genomic_DNA"/>
</dbReference>
<gene>
    <name evidence="11" type="ORF">BSAL_04910</name>
</gene>
<dbReference type="PANTHER" id="PTHR22950:SF458">
    <property type="entry name" value="SODIUM-COUPLED NEUTRAL AMINO ACID TRANSPORTER 11-RELATED"/>
    <property type="match status" value="1"/>
</dbReference>
<feature type="transmembrane region" description="Helical" evidence="9">
    <location>
        <begin position="275"/>
        <end position="297"/>
    </location>
</feature>
<feature type="transmembrane region" description="Helical" evidence="9">
    <location>
        <begin position="232"/>
        <end position="254"/>
    </location>
</feature>
<protein>
    <submittedName>
        <fullName evidence="11">Amino acid transporter, putative</fullName>
    </submittedName>
</protein>
<keyword evidence="5" id="KW-0029">Amino-acid transport</keyword>
<feature type="compositionally biased region" description="Basic and acidic residues" evidence="8">
    <location>
        <begin position="1"/>
        <end position="11"/>
    </location>
</feature>
<evidence type="ECO:0000256" key="5">
    <source>
        <dbReference type="ARBA" id="ARBA00022970"/>
    </source>
</evidence>
<evidence type="ECO:0000256" key="3">
    <source>
        <dbReference type="ARBA" id="ARBA00022448"/>
    </source>
</evidence>
<feature type="transmembrane region" description="Helical" evidence="9">
    <location>
        <begin position="562"/>
        <end position="585"/>
    </location>
</feature>
<accession>A0A0S4ISI1</accession>
<keyword evidence="6 9" id="KW-1133">Transmembrane helix</keyword>
<feature type="transmembrane region" description="Helical" evidence="9">
    <location>
        <begin position="346"/>
        <end position="368"/>
    </location>
</feature>
<evidence type="ECO:0000256" key="6">
    <source>
        <dbReference type="ARBA" id="ARBA00022989"/>
    </source>
</evidence>
<organism evidence="11 12">
    <name type="scientific">Bodo saltans</name>
    <name type="common">Flagellated protozoan</name>
    <dbReference type="NCBI Taxonomy" id="75058"/>
    <lineage>
        <taxon>Eukaryota</taxon>
        <taxon>Discoba</taxon>
        <taxon>Euglenozoa</taxon>
        <taxon>Kinetoplastea</taxon>
        <taxon>Metakinetoplastina</taxon>
        <taxon>Eubodonida</taxon>
        <taxon>Bodonidae</taxon>
        <taxon>Bodo</taxon>
    </lineage>
</organism>
<name>A0A0S4ISI1_BODSA</name>
<sequence length="603" mass="66038">MEHDTVRKVEDVELTTMETTLSPDDLMRAAPPPTALQLVVPREDAHSITNVGTSVASLSPSSPSPSVAHGDVLHHRDDRDVHSPPQQLTENEEQLARLHAYDEMGDTTGMDLLKKSRDVFVPSIVSKSVGTMVGTVGNVFNKMENAVDKVMDHIPRPVTDLAHFAGDNVKLLAATTAYAIDKAPDVLVNAIPDFIMNKETKKLLFVDFNNTLRSFFHTNILAMPYVFNETGLVTGLLLVTFVASCSLYATETFMRSKNQLLEYKKVMVYGDVPRLTFGDWYPSINIFYGVIHLISFQTFSAKNMQVLFKAMGIPGDSFLLGLIIPCGLAVPLVFMKEAKHQRPLSVISNFVIFLCVVMMFSTFPYTAASDTVLSTSGRKLIVALGVVVYAFTGIGSAVPVERTMDPILYIKLLRVSVGVSFVALVAFGLAGYLSFGQNTCSVIILALEPGGTKTAISALMFVASIAIIPQQVFPFAEVIDRRLLGLRTVPDYYAREPNLARLATIAGCALVSYLIPFYGLILSIGGSVACSILGLLVPALLDYSRRRRNAITEKRGMRPHEYIMILSMVCFGLFTLFGGVLFALYDMWFTLQQGTTTSSTCVA</sequence>
<evidence type="ECO:0000313" key="11">
    <source>
        <dbReference type="EMBL" id="CUG05888.1"/>
    </source>
</evidence>
<feature type="transmembrane region" description="Helical" evidence="9">
    <location>
        <begin position="455"/>
        <end position="479"/>
    </location>
</feature>
<feature type="domain" description="Amino acid transporter transmembrane" evidence="10">
    <location>
        <begin position="211"/>
        <end position="582"/>
    </location>
</feature>
<keyword evidence="4 9" id="KW-0812">Transmembrane</keyword>
<feature type="transmembrane region" description="Helical" evidence="9">
    <location>
        <begin position="317"/>
        <end position="334"/>
    </location>
</feature>
<reference evidence="12" key="1">
    <citation type="submission" date="2015-09" db="EMBL/GenBank/DDBJ databases">
        <authorList>
            <consortium name="Pathogen Informatics"/>
        </authorList>
    </citation>
    <scope>NUCLEOTIDE SEQUENCE [LARGE SCALE GENOMIC DNA]</scope>
    <source>
        <strain evidence="12">Lake Konstanz</strain>
    </source>
</reference>
<feature type="transmembrane region" description="Helical" evidence="9">
    <location>
        <begin position="499"/>
        <end position="515"/>
    </location>
</feature>
<dbReference type="Proteomes" id="UP000051952">
    <property type="component" value="Unassembled WGS sequence"/>
</dbReference>
<evidence type="ECO:0000256" key="8">
    <source>
        <dbReference type="SAM" id="MobiDB-lite"/>
    </source>
</evidence>